<dbReference type="InterPro" id="IPR047296">
    <property type="entry name" value="GIY-YIG_UvrC_Cho"/>
</dbReference>
<feature type="domain" description="UVR" evidence="1">
    <location>
        <begin position="200"/>
        <end position="235"/>
    </location>
</feature>
<dbReference type="Pfam" id="PF02151">
    <property type="entry name" value="UVR"/>
    <property type="match status" value="1"/>
</dbReference>
<dbReference type="GO" id="GO:0006289">
    <property type="term" value="P:nucleotide-excision repair"/>
    <property type="evidence" value="ECO:0007669"/>
    <property type="project" value="InterPro"/>
</dbReference>
<dbReference type="SMART" id="SM00465">
    <property type="entry name" value="GIYc"/>
    <property type="match status" value="1"/>
</dbReference>
<name>A0A1G2PVP4_9BACT</name>
<organism evidence="4 5">
    <name type="scientific">Candidatus Terrybacteria bacterium RIFCSPLOWO2_01_FULL_58_14</name>
    <dbReference type="NCBI Taxonomy" id="1802369"/>
    <lineage>
        <taxon>Bacteria</taxon>
        <taxon>Candidatus Terryibacteriota</taxon>
    </lineage>
</organism>
<evidence type="ECO:0000259" key="1">
    <source>
        <dbReference type="PROSITE" id="PS50151"/>
    </source>
</evidence>
<dbReference type="InterPro" id="IPR001943">
    <property type="entry name" value="UVR_dom"/>
</dbReference>
<feature type="domain" description="GIY-YIG" evidence="2">
    <location>
        <begin position="6"/>
        <end position="91"/>
    </location>
</feature>
<dbReference type="Gene3D" id="3.40.1440.10">
    <property type="entry name" value="GIY-YIG endonuclease"/>
    <property type="match status" value="1"/>
</dbReference>
<dbReference type="GO" id="GO:0009380">
    <property type="term" value="C:excinuclease repair complex"/>
    <property type="evidence" value="ECO:0007669"/>
    <property type="project" value="TreeGrafter"/>
</dbReference>
<dbReference type="PANTHER" id="PTHR30562">
    <property type="entry name" value="UVRC/OXIDOREDUCTASE"/>
    <property type="match status" value="1"/>
</dbReference>
<dbReference type="InterPro" id="IPR036876">
    <property type="entry name" value="UVR_dom_sf"/>
</dbReference>
<evidence type="ECO:0000313" key="4">
    <source>
        <dbReference type="EMBL" id="OHA52398.1"/>
    </source>
</evidence>
<dbReference type="Pfam" id="PF08459">
    <property type="entry name" value="UvrC_RNaseH_dom"/>
    <property type="match status" value="1"/>
</dbReference>
<accession>A0A1G2PVP4</accession>
<feature type="domain" description="UvrC family homology region profile" evidence="3">
    <location>
        <begin position="256"/>
        <end position="353"/>
    </location>
</feature>
<dbReference type="PROSITE" id="PS50165">
    <property type="entry name" value="UVRC"/>
    <property type="match status" value="1"/>
</dbReference>
<dbReference type="GO" id="GO:0009381">
    <property type="term" value="F:excinuclease ABC activity"/>
    <property type="evidence" value="ECO:0007669"/>
    <property type="project" value="InterPro"/>
</dbReference>
<dbReference type="Gene3D" id="4.10.860.10">
    <property type="entry name" value="UVR domain"/>
    <property type="match status" value="1"/>
</dbReference>
<dbReference type="EMBL" id="MHSZ01000032">
    <property type="protein sequence ID" value="OHA52398.1"/>
    <property type="molecule type" value="Genomic_DNA"/>
</dbReference>
<dbReference type="PANTHER" id="PTHR30562:SF1">
    <property type="entry name" value="UVRABC SYSTEM PROTEIN C"/>
    <property type="match status" value="1"/>
</dbReference>
<sequence length="419" mass="47787">MHRAPALPGVYFFWGAPRRARGKRPLLYVGKAANLRSRLRSYFTPAVDLPPAKRALLRGAKRLTWRTTTNDIEALIEEARLVKARRPKYNVLLRDDKNYFFVGFTKEALPRVLLTHQPGKGNQYLGPFTDGGAIKRTLRLLRRIFPYATHPGFPKRCLEYDLGLCPIEPTTNDKQPTAMFVKQYRKNIRAIKEVLTGKRQTLLRRLVREMRRAAATDDFEMAAKRRDEIHGLEKVFAHRTIVGGAEHLLVPSDVPLGIRKRLAAIPPIRIEGYDIANLAYGKAATGSMVVFTNGKADPAAYRHFRIRGVRGANDVAMITEVLTRRARHTEWPRPDIILVDGGKPQLHAARTALAASRGDAPGPLLIALAKQKEELYLENRTTPLRLSKRQPFLQLLMHVRDEAHRFARRYHFRLRTLDK</sequence>
<protein>
    <recommendedName>
        <fullName evidence="6">Excinuclease ABC subunit C</fullName>
    </recommendedName>
</protein>
<evidence type="ECO:0008006" key="6">
    <source>
        <dbReference type="Google" id="ProtNLM"/>
    </source>
</evidence>
<dbReference type="InterPro" id="IPR038476">
    <property type="entry name" value="UvrC_RNase_H_dom_sf"/>
</dbReference>
<proteinExistence type="predicted"/>
<comment type="caution">
    <text evidence="4">The sequence shown here is derived from an EMBL/GenBank/DDBJ whole genome shotgun (WGS) entry which is preliminary data.</text>
</comment>
<dbReference type="InterPro" id="IPR001162">
    <property type="entry name" value="UvrC_RNase_H_dom"/>
</dbReference>
<dbReference type="InterPro" id="IPR035901">
    <property type="entry name" value="GIY-YIG_endonuc_sf"/>
</dbReference>
<evidence type="ECO:0000259" key="2">
    <source>
        <dbReference type="PROSITE" id="PS50164"/>
    </source>
</evidence>
<dbReference type="Proteomes" id="UP000177865">
    <property type="component" value="Unassembled WGS sequence"/>
</dbReference>
<dbReference type="PROSITE" id="PS50151">
    <property type="entry name" value="UVR"/>
    <property type="match status" value="1"/>
</dbReference>
<dbReference type="InterPro" id="IPR000305">
    <property type="entry name" value="GIY-YIG_endonuc"/>
</dbReference>
<dbReference type="InterPro" id="IPR050066">
    <property type="entry name" value="UvrABC_protein_C"/>
</dbReference>
<dbReference type="Gene3D" id="3.30.420.340">
    <property type="entry name" value="UvrC, RNAse H endonuclease domain"/>
    <property type="match status" value="1"/>
</dbReference>
<dbReference type="AlphaFoldDB" id="A0A1G2PVP4"/>
<dbReference type="PROSITE" id="PS50164">
    <property type="entry name" value="GIY_YIG"/>
    <property type="match status" value="1"/>
</dbReference>
<evidence type="ECO:0000313" key="5">
    <source>
        <dbReference type="Proteomes" id="UP000177865"/>
    </source>
</evidence>
<dbReference type="SUPFAM" id="SSF46600">
    <property type="entry name" value="C-terminal UvrC-binding domain of UvrB"/>
    <property type="match status" value="1"/>
</dbReference>
<reference evidence="4 5" key="1">
    <citation type="journal article" date="2016" name="Nat. Commun.">
        <title>Thousands of microbial genomes shed light on interconnected biogeochemical processes in an aquifer system.</title>
        <authorList>
            <person name="Anantharaman K."/>
            <person name="Brown C.T."/>
            <person name="Hug L.A."/>
            <person name="Sharon I."/>
            <person name="Castelle C.J."/>
            <person name="Probst A.J."/>
            <person name="Thomas B.C."/>
            <person name="Singh A."/>
            <person name="Wilkins M.J."/>
            <person name="Karaoz U."/>
            <person name="Brodie E.L."/>
            <person name="Williams K.H."/>
            <person name="Hubbard S.S."/>
            <person name="Banfield J.F."/>
        </authorList>
    </citation>
    <scope>NUCLEOTIDE SEQUENCE [LARGE SCALE GENOMIC DNA]</scope>
</reference>
<dbReference type="SUPFAM" id="SSF82771">
    <property type="entry name" value="GIY-YIG endonuclease"/>
    <property type="match status" value="1"/>
</dbReference>
<gene>
    <name evidence="4" type="ORF">A2991_03195</name>
</gene>
<dbReference type="CDD" id="cd10434">
    <property type="entry name" value="GIY-YIG_UvrC_Cho"/>
    <property type="match status" value="1"/>
</dbReference>
<evidence type="ECO:0000259" key="3">
    <source>
        <dbReference type="PROSITE" id="PS50165"/>
    </source>
</evidence>